<protein>
    <submittedName>
        <fullName evidence="1">Uncharacterized protein</fullName>
    </submittedName>
</protein>
<sequence>MWEEWFEPRSWGFSSGVYHWAKLLMNPTTSSLLAIMNTRCRAKGLKWGPRTELYHSLQVHVLKVGCSILCQGKILKLKSSLTALSPEL</sequence>
<dbReference type="Proteomes" id="UP001367508">
    <property type="component" value="Unassembled WGS sequence"/>
</dbReference>
<name>A0AAN9MET5_CANGL</name>
<dbReference type="AlphaFoldDB" id="A0AAN9MET5"/>
<reference evidence="1 2" key="1">
    <citation type="submission" date="2024-01" db="EMBL/GenBank/DDBJ databases">
        <title>The genomes of 5 underutilized Papilionoideae crops provide insights into root nodulation and disease resistanc.</title>
        <authorList>
            <person name="Jiang F."/>
        </authorList>
    </citation>
    <scope>NUCLEOTIDE SEQUENCE [LARGE SCALE GENOMIC DNA]</scope>
    <source>
        <strain evidence="1">LVBAO_FW01</strain>
        <tissue evidence="1">Leaves</tissue>
    </source>
</reference>
<evidence type="ECO:0000313" key="1">
    <source>
        <dbReference type="EMBL" id="KAK7349988.1"/>
    </source>
</evidence>
<dbReference type="EMBL" id="JAYMYQ010000002">
    <property type="protein sequence ID" value="KAK7349988.1"/>
    <property type="molecule type" value="Genomic_DNA"/>
</dbReference>
<gene>
    <name evidence="1" type="ORF">VNO77_07972</name>
</gene>
<accession>A0AAN9MET5</accession>
<organism evidence="1 2">
    <name type="scientific">Canavalia gladiata</name>
    <name type="common">Sword bean</name>
    <name type="synonym">Dolichos gladiatus</name>
    <dbReference type="NCBI Taxonomy" id="3824"/>
    <lineage>
        <taxon>Eukaryota</taxon>
        <taxon>Viridiplantae</taxon>
        <taxon>Streptophyta</taxon>
        <taxon>Embryophyta</taxon>
        <taxon>Tracheophyta</taxon>
        <taxon>Spermatophyta</taxon>
        <taxon>Magnoliopsida</taxon>
        <taxon>eudicotyledons</taxon>
        <taxon>Gunneridae</taxon>
        <taxon>Pentapetalae</taxon>
        <taxon>rosids</taxon>
        <taxon>fabids</taxon>
        <taxon>Fabales</taxon>
        <taxon>Fabaceae</taxon>
        <taxon>Papilionoideae</taxon>
        <taxon>50 kb inversion clade</taxon>
        <taxon>NPAAA clade</taxon>
        <taxon>indigoferoid/millettioid clade</taxon>
        <taxon>Phaseoleae</taxon>
        <taxon>Canavalia</taxon>
    </lineage>
</organism>
<keyword evidence="2" id="KW-1185">Reference proteome</keyword>
<proteinExistence type="predicted"/>
<comment type="caution">
    <text evidence="1">The sequence shown here is derived from an EMBL/GenBank/DDBJ whole genome shotgun (WGS) entry which is preliminary data.</text>
</comment>
<evidence type="ECO:0000313" key="2">
    <source>
        <dbReference type="Proteomes" id="UP001367508"/>
    </source>
</evidence>